<organism evidence="2 3">
    <name type="scientific">Microthyrium microscopicum</name>
    <dbReference type="NCBI Taxonomy" id="703497"/>
    <lineage>
        <taxon>Eukaryota</taxon>
        <taxon>Fungi</taxon>
        <taxon>Dikarya</taxon>
        <taxon>Ascomycota</taxon>
        <taxon>Pezizomycotina</taxon>
        <taxon>Dothideomycetes</taxon>
        <taxon>Dothideomycetes incertae sedis</taxon>
        <taxon>Microthyriales</taxon>
        <taxon>Microthyriaceae</taxon>
        <taxon>Microthyrium</taxon>
    </lineage>
</organism>
<feature type="signal peptide" evidence="1">
    <location>
        <begin position="1"/>
        <end position="21"/>
    </location>
</feature>
<keyword evidence="3" id="KW-1185">Reference proteome</keyword>
<evidence type="ECO:0000256" key="1">
    <source>
        <dbReference type="SAM" id="SignalP"/>
    </source>
</evidence>
<dbReference type="Proteomes" id="UP000799302">
    <property type="component" value="Unassembled WGS sequence"/>
</dbReference>
<evidence type="ECO:0000313" key="2">
    <source>
        <dbReference type="EMBL" id="KAF2672757.1"/>
    </source>
</evidence>
<dbReference type="EMBL" id="MU004231">
    <property type="protein sequence ID" value="KAF2672757.1"/>
    <property type="molecule type" value="Genomic_DNA"/>
</dbReference>
<proteinExistence type="predicted"/>
<name>A0A6A6UMU0_9PEZI</name>
<evidence type="ECO:0000313" key="3">
    <source>
        <dbReference type="Proteomes" id="UP000799302"/>
    </source>
</evidence>
<keyword evidence="1" id="KW-0732">Signal</keyword>
<accession>A0A6A6UMU0</accession>
<dbReference type="AlphaFoldDB" id="A0A6A6UMU0"/>
<evidence type="ECO:0008006" key="4">
    <source>
        <dbReference type="Google" id="ProtNLM"/>
    </source>
</evidence>
<reference evidence="2" key="1">
    <citation type="journal article" date="2020" name="Stud. Mycol.">
        <title>101 Dothideomycetes genomes: a test case for predicting lifestyles and emergence of pathogens.</title>
        <authorList>
            <person name="Haridas S."/>
            <person name="Albert R."/>
            <person name="Binder M."/>
            <person name="Bloem J."/>
            <person name="Labutti K."/>
            <person name="Salamov A."/>
            <person name="Andreopoulos B."/>
            <person name="Baker S."/>
            <person name="Barry K."/>
            <person name="Bills G."/>
            <person name="Bluhm B."/>
            <person name="Cannon C."/>
            <person name="Castanera R."/>
            <person name="Culley D."/>
            <person name="Daum C."/>
            <person name="Ezra D."/>
            <person name="Gonzalez J."/>
            <person name="Henrissat B."/>
            <person name="Kuo A."/>
            <person name="Liang C."/>
            <person name="Lipzen A."/>
            <person name="Lutzoni F."/>
            <person name="Magnuson J."/>
            <person name="Mondo S."/>
            <person name="Nolan M."/>
            <person name="Ohm R."/>
            <person name="Pangilinan J."/>
            <person name="Park H.-J."/>
            <person name="Ramirez L."/>
            <person name="Alfaro M."/>
            <person name="Sun H."/>
            <person name="Tritt A."/>
            <person name="Yoshinaga Y."/>
            <person name="Zwiers L.-H."/>
            <person name="Turgeon B."/>
            <person name="Goodwin S."/>
            <person name="Spatafora J."/>
            <person name="Crous P."/>
            <person name="Grigoriev I."/>
        </authorList>
    </citation>
    <scope>NUCLEOTIDE SEQUENCE</scope>
    <source>
        <strain evidence="2">CBS 115976</strain>
    </source>
</reference>
<feature type="chain" id="PRO_5025554348" description="Secreted protein" evidence="1">
    <location>
        <begin position="22"/>
        <end position="115"/>
    </location>
</feature>
<sequence>MLRAFAYSKLLALRWLFLGRSDHIFWFSPQKPGFSRPGRSALEHCAVSLLVSLRVRWSLHRQEDALQADRSSIQGRPWRPLPRRTLLEDKGRHETPVPFCLPMWPGSQQASSRTR</sequence>
<gene>
    <name evidence="2" type="ORF">BT63DRAFT_450783</name>
</gene>
<protein>
    <recommendedName>
        <fullName evidence="4">Secreted protein</fullName>
    </recommendedName>
</protein>